<protein>
    <recommendedName>
        <fullName evidence="6">Carboxypeptidase Q</fullName>
    </recommendedName>
    <alternativeName>
        <fullName evidence="21">Plasma glutamate carboxypeptidase</fullName>
    </alternativeName>
</protein>
<evidence type="ECO:0000256" key="4">
    <source>
        <dbReference type="ARBA" id="ARBA00004613"/>
    </source>
</evidence>
<name>A0AAD4N5E7_9BILA</name>
<evidence type="ECO:0000256" key="22">
    <source>
        <dbReference type="SAM" id="SignalP"/>
    </source>
</evidence>
<feature type="chain" id="PRO_5042039147" description="Carboxypeptidase Q" evidence="22">
    <location>
        <begin position="33"/>
        <end position="475"/>
    </location>
</feature>
<keyword evidence="7" id="KW-0964">Secreted</keyword>
<keyword evidence="14" id="KW-0862">Zinc</keyword>
<keyword evidence="15" id="KW-0333">Golgi apparatus</keyword>
<dbReference type="PANTHER" id="PTHR12053:SF3">
    <property type="entry name" value="CARBOXYPEPTIDASE Q"/>
    <property type="match status" value="1"/>
</dbReference>
<keyword evidence="12" id="KW-0378">Hydrolase</keyword>
<organism evidence="25 26">
    <name type="scientific">Ditylenchus destructor</name>
    <dbReference type="NCBI Taxonomy" id="166010"/>
    <lineage>
        <taxon>Eukaryota</taxon>
        <taxon>Metazoa</taxon>
        <taxon>Ecdysozoa</taxon>
        <taxon>Nematoda</taxon>
        <taxon>Chromadorea</taxon>
        <taxon>Rhabditida</taxon>
        <taxon>Tylenchina</taxon>
        <taxon>Tylenchomorpha</taxon>
        <taxon>Sphaerularioidea</taxon>
        <taxon>Anguinidae</taxon>
        <taxon>Anguininae</taxon>
        <taxon>Ditylenchus</taxon>
    </lineage>
</organism>
<evidence type="ECO:0000313" key="25">
    <source>
        <dbReference type="EMBL" id="KAI1711967.1"/>
    </source>
</evidence>
<proteinExistence type="inferred from homology"/>
<evidence type="ECO:0000256" key="6">
    <source>
        <dbReference type="ARBA" id="ARBA00014116"/>
    </source>
</evidence>
<comment type="caution">
    <text evidence="25">The sequence shown here is derived from an EMBL/GenBank/DDBJ whole genome shotgun (WGS) entry which is preliminary data.</text>
</comment>
<evidence type="ECO:0000256" key="19">
    <source>
        <dbReference type="ARBA" id="ARBA00023228"/>
    </source>
</evidence>
<feature type="domain" description="PA" evidence="23">
    <location>
        <begin position="142"/>
        <end position="232"/>
    </location>
</feature>
<dbReference type="GO" id="GO:0005794">
    <property type="term" value="C:Golgi apparatus"/>
    <property type="evidence" value="ECO:0007669"/>
    <property type="project" value="UniProtKB-SubCell"/>
</dbReference>
<keyword evidence="10" id="KW-0479">Metal-binding</keyword>
<evidence type="ECO:0000256" key="5">
    <source>
        <dbReference type="ARBA" id="ARBA00010918"/>
    </source>
</evidence>
<keyword evidence="17" id="KW-0865">Zymogen</keyword>
<keyword evidence="18" id="KW-0325">Glycoprotein</keyword>
<evidence type="ECO:0000256" key="10">
    <source>
        <dbReference type="ARBA" id="ARBA00022723"/>
    </source>
</evidence>
<keyword evidence="16" id="KW-0482">Metalloprotease</keyword>
<sequence length="475" mass="52683">MSIFTISTNCCSHLRRLLLLQIIISLLVFVNGSPKAIAKEFKESSHRLIDYLVKGDGKNKGLEWLEPLVDDFGHRHLGTKALEGAIDFTVSRLTDDGFQNVHTETVENLPHWVRGPDAVTLIQPRKLKLNALAVAGTKPADVTAPVVVLTDLDQLDSLNVSGKIVVFCQQWLGYGQTTRYRRSASNVEARGAVGVLIKSVSPFSLSSPHTGSGAPNSSIPALCITLEEAELLERLSKRNKNMVIRINTLSDTVGEVTSRNTIFEITGSEWPEEIILLSGHMDTWDVGQGALDDGGGIAAVWQAMYAILKLGKTDDVFIPKRTIRGVFWTAEEQGELGANAYYERHKNNSNEKFFFVSETDQGAFRPTTYGSQLTFMGSEKHRNRIQEIVRLLNAYGIPLSVSGRLDGNFQGDVVFWANDGVPSVNYVSEKGIEYYFYFHHTQADYLSIFKEGDIDYTAAIFGVLAHVLSNMDSWD</sequence>
<evidence type="ECO:0000256" key="16">
    <source>
        <dbReference type="ARBA" id="ARBA00023049"/>
    </source>
</evidence>
<dbReference type="AlphaFoldDB" id="A0AAD4N5E7"/>
<evidence type="ECO:0000256" key="20">
    <source>
        <dbReference type="ARBA" id="ARBA00025833"/>
    </source>
</evidence>
<accession>A0AAD4N5E7</accession>
<evidence type="ECO:0000256" key="2">
    <source>
        <dbReference type="ARBA" id="ARBA00004371"/>
    </source>
</evidence>
<evidence type="ECO:0000256" key="15">
    <source>
        <dbReference type="ARBA" id="ARBA00023034"/>
    </source>
</evidence>
<comment type="subunit">
    <text evidence="20">Homodimer. The monomeric form is inactive while the homodimer is active.</text>
</comment>
<dbReference type="Proteomes" id="UP001201812">
    <property type="component" value="Unassembled WGS sequence"/>
</dbReference>
<evidence type="ECO:0000256" key="11">
    <source>
        <dbReference type="ARBA" id="ARBA00022729"/>
    </source>
</evidence>
<evidence type="ECO:0000256" key="14">
    <source>
        <dbReference type="ARBA" id="ARBA00022833"/>
    </source>
</evidence>
<reference evidence="25" key="1">
    <citation type="submission" date="2022-01" db="EMBL/GenBank/DDBJ databases">
        <title>Genome Sequence Resource for Two Populations of Ditylenchus destructor, the Migratory Endoparasitic Phytonematode.</title>
        <authorList>
            <person name="Zhang H."/>
            <person name="Lin R."/>
            <person name="Xie B."/>
        </authorList>
    </citation>
    <scope>NUCLEOTIDE SEQUENCE</scope>
    <source>
        <strain evidence="25">BazhouSP</strain>
    </source>
</reference>
<dbReference type="GO" id="GO:0005764">
    <property type="term" value="C:lysosome"/>
    <property type="evidence" value="ECO:0007669"/>
    <property type="project" value="UniProtKB-SubCell"/>
</dbReference>
<evidence type="ECO:0000256" key="18">
    <source>
        <dbReference type="ARBA" id="ARBA00023180"/>
    </source>
</evidence>
<dbReference type="GO" id="GO:0006508">
    <property type="term" value="P:proteolysis"/>
    <property type="evidence" value="ECO:0007669"/>
    <property type="project" value="UniProtKB-KW"/>
</dbReference>
<keyword evidence="11 22" id="KW-0732">Signal</keyword>
<evidence type="ECO:0000256" key="7">
    <source>
        <dbReference type="ARBA" id="ARBA00022525"/>
    </source>
</evidence>
<evidence type="ECO:0000256" key="1">
    <source>
        <dbReference type="ARBA" id="ARBA00004240"/>
    </source>
</evidence>
<keyword evidence="9" id="KW-0645">Protease</keyword>
<keyword evidence="8" id="KW-0121">Carboxypeptidase</keyword>
<dbReference type="EMBL" id="JAKKPZ010000020">
    <property type="protein sequence ID" value="KAI1711967.1"/>
    <property type="molecule type" value="Genomic_DNA"/>
</dbReference>
<evidence type="ECO:0000256" key="21">
    <source>
        <dbReference type="ARBA" id="ARBA00033328"/>
    </source>
</evidence>
<evidence type="ECO:0000256" key="3">
    <source>
        <dbReference type="ARBA" id="ARBA00004555"/>
    </source>
</evidence>
<evidence type="ECO:0000256" key="17">
    <source>
        <dbReference type="ARBA" id="ARBA00023145"/>
    </source>
</evidence>
<dbReference type="GO" id="GO:0004180">
    <property type="term" value="F:carboxypeptidase activity"/>
    <property type="evidence" value="ECO:0007669"/>
    <property type="project" value="UniProtKB-KW"/>
</dbReference>
<dbReference type="GO" id="GO:0043171">
    <property type="term" value="P:peptide catabolic process"/>
    <property type="evidence" value="ECO:0007669"/>
    <property type="project" value="TreeGrafter"/>
</dbReference>
<evidence type="ECO:0000256" key="8">
    <source>
        <dbReference type="ARBA" id="ARBA00022645"/>
    </source>
</evidence>
<dbReference type="GO" id="GO:0070573">
    <property type="term" value="F:metallodipeptidase activity"/>
    <property type="evidence" value="ECO:0007669"/>
    <property type="project" value="InterPro"/>
</dbReference>
<evidence type="ECO:0000259" key="23">
    <source>
        <dbReference type="Pfam" id="PF02225"/>
    </source>
</evidence>
<dbReference type="Pfam" id="PF04389">
    <property type="entry name" value="Peptidase_M28"/>
    <property type="match status" value="1"/>
</dbReference>
<gene>
    <name evidence="25" type="ORF">DdX_09929</name>
</gene>
<dbReference type="Gene3D" id="3.40.630.10">
    <property type="entry name" value="Zn peptidases"/>
    <property type="match status" value="1"/>
</dbReference>
<evidence type="ECO:0000313" key="26">
    <source>
        <dbReference type="Proteomes" id="UP001201812"/>
    </source>
</evidence>
<feature type="domain" description="Peptidase M28" evidence="24">
    <location>
        <begin position="260"/>
        <end position="455"/>
    </location>
</feature>
<dbReference type="GO" id="GO:0046872">
    <property type="term" value="F:metal ion binding"/>
    <property type="evidence" value="ECO:0007669"/>
    <property type="project" value="UniProtKB-KW"/>
</dbReference>
<dbReference type="Gene3D" id="3.50.30.30">
    <property type="match status" value="1"/>
</dbReference>
<comment type="subcellular location">
    <subcellularLocation>
        <location evidence="1">Endoplasmic reticulum</location>
    </subcellularLocation>
    <subcellularLocation>
        <location evidence="3">Golgi apparatus</location>
    </subcellularLocation>
    <subcellularLocation>
        <location evidence="2">Lysosome</location>
    </subcellularLocation>
    <subcellularLocation>
        <location evidence="4">Secreted</location>
    </subcellularLocation>
</comment>
<evidence type="ECO:0000259" key="24">
    <source>
        <dbReference type="Pfam" id="PF04389"/>
    </source>
</evidence>
<feature type="signal peptide" evidence="22">
    <location>
        <begin position="1"/>
        <end position="32"/>
    </location>
</feature>
<dbReference type="SUPFAM" id="SSF53187">
    <property type="entry name" value="Zn-dependent exopeptidases"/>
    <property type="match status" value="1"/>
</dbReference>
<keyword evidence="26" id="KW-1185">Reference proteome</keyword>
<dbReference type="GO" id="GO:0005615">
    <property type="term" value="C:extracellular space"/>
    <property type="evidence" value="ECO:0007669"/>
    <property type="project" value="TreeGrafter"/>
</dbReference>
<dbReference type="Pfam" id="PF02225">
    <property type="entry name" value="PA"/>
    <property type="match status" value="1"/>
</dbReference>
<keyword evidence="13" id="KW-0256">Endoplasmic reticulum</keyword>
<keyword evidence="19" id="KW-0458">Lysosome</keyword>
<dbReference type="PANTHER" id="PTHR12053">
    <property type="entry name" value="PROTEASE FAMILY M28 PLASMA GLUTAMATE CARBOXYPEPTIDASE-RELATED"/>
    <property type="match status" value="1"/>
</dbReference>
<dbReference type="InterPro" id="IPR003137">
    <property type="entry name" value="PA_domain"/>
</dbReference>
<evidence type="ECO:0000256" key="13">
    <source>
        <dbReference type="ARBA" id="ARBA00022824"/>
    </source>
</evidence>
<evidence type="ECO:0000256" key="12">
    <source>
        <dbReference type="ARBA" id="ARBA00022801"/>
    </source>
</evidence>
<comment type="similarity">
    <text evidence="5">Belongs to the peptidase M28 family.</text>
</comment>
<dbReference type="GO" id="GO:0005783">
    <property type="term" value="C:endoplasmic reticulum"/>
    <property type="evidence" value="ECO:0007669"/>
    <property type="project" value="UniProtKB-SubCell"/>
</dbReference>
<dbReference type="InterPro" id="IPR007484">
    <property type="entry name" value="Peptidase_M28"/>
</dbReference>
<evidence type="ECO:0000256" key="9">
    <source>
        <dbReference type="ARBA" id="ARBA00022670"/>
    </source>
</evidence>
<dbReference type="InterPro" id="IPR039866">
    <property type="entry name" value="CPQ"/>
</dbReference>